<evidence type="ECO:0008006" key="3">
    <source>
        <dbReference type="Google" id="ProtNLM"/>
    </source>
</evidence>
<dbReference type="AlphaFoldDB" id="A0A7S1A4I6"/>
<name>A0A7S1A4I6_NOCSC</name>
<protein>
    <recommendedName>
        <fullName evidence="3">PH domain-containing protein</fullName>
    </recommendedName>
</protein>
<reference evidence="2" key="1">
    <citation type="submission" date="2021-01" db="EMBL/GenBank/DDBJ databases">
        <authorList>
            <person name="Corre E."/>
            <person name="Pelletier E."/>
            <person name="Niang G."/>
            <person name="Scheremetjew M."/>
            <person name="Finn R."/>
            <person name="Kale V."/>
            <person name="Holt S."/>
            <person name="Cochrane G."/>
            <person name="Meng A."/>
            <person name="Brown T."/>
            <person name="Cohen L."/>
        </authorList>
    </citation>
    <scope>NUCLEOTIDE SEQUENCE</scope>
</reference>
<evidence type="ECO:0000256" key="1">
    <source>
        <dbReference type="SAM" id="MobiDB-lite"/>
    </source>
</evidence>
<sequence>MASLLARRLHPWCCSAELHAECIRDASSRTNADDEWQALDLSEEQCMLGTSVADCQNALPLGPRVRAVPTYSVKGDAKLVGVPLQSDTILYLKPGEIIQEARLSLYVNGFEVIPLAARNGEHHAVVTTWSPFSLIEKCQVKTGSQSSVLAVFKLTVFGIETNDRSYYFATGGAEAFASRDMWVREMKRGVQNVTRSLFPPHTINVAPIYGLETTSTRIMAGYLLQCVSQENMSLHYCELHAYSKGNARLAIYENDWCDQEIKCLQLTDLTVVSSRKGTHCAVFGIDSHRFCARTMEEKELWLRAVSNIKIKLMHEAPDPTSKDLEVFREAVLERIEQMQIEPVQPADPLLPANPRVPPMSPAGDTVTPYETEEQEVTRTELSLTTWKQLLAQVSDTIETPAPIATKSNGAVKALSDTPRSKDDVAEGVSSSDCPSPKECVAGGLPEDYEVHTVAVVPV</sequence>
<proteinExistence type="predicted"/>
<feature type="region of interest" description="Disordered" evidence="1">
    <location>
        <begin position="408"/>
        <end position="443"/>
    </location>
</feature>
<gene>
    <name evidence="2" type="ORF">NSCI0253_LOCUS16461</name>
</gene>
<accession>A0A7S1A4I6</accession>
<dbReference type="EMBL" id="HBFQ01023418">
    <property type="protein sequence ID" value="CAD8842113.1"/>
    <property type="molecule type" value="Transcribed_RNA"/>
</dbReference>
<evidence type="ECO:0000313" key="2">
    <source>
        <dbReference type="EMBL" id="CAD8842113.1"/>
    </source>
</evidence>
<dbReference type="SUPFAM" id="SSF50729">
    <property type="entry name" value="PH domain-like"/>
    <property type="match status" value="1"/>
</dbReference>
<organism evidence="2">
    <name type="scientific">Noctiluca scintillans</name>
    <name type="common">Sea sparkle</name>
    <name type="synonym">Red tide dinoflagellate</name>
    <dbReference type="NCBI Taxonomy" id="2966"/>
    <lineage>
        <taxon>Eukaryota</taxon>
        <taxon>Sar</taxon>
        <taxon>Alveolata</taxon>
        <taxon>Dinophyceae</taxon>
        <taxon>Noctilucales</taxon>
        <taxon>Noctilucaceae</taxon>
        <taxon>Noctiluca</taxon>
    </lineage>
</organism>